<evidence type="ECO:0000313" key="3">
    <source>
        <dbReference type="Proteomes" id="UP000249422"/>
    </source>
</evidence>
<organism evidence="2 3">
    <name type="scientific">Aeromonas salmonicida</name>
    <dbReference type="NCBI Taxonomy" id="645"/>
    <lineage>
        <taxon>Bacteria</taxon>
        <taxon>Pseudomonadati</taxon>
        <taxon>Pseudomonadota</taxon>
        <taxon>Gammaproteobacteria</taxon>
        <taxon>Aeromonadales</taxon>
        <taxon>Aeromonadaceae</taxon>
        <taxon>Aeromonas</taxon>
    </lineage>
</organism>
<name>A0AAX1PGX9_AERSA</name>
<protein>
    <submittedName>
        <fullName evidence="2">Uncharacterized protein</fullName>
    </submittedName>
</protein>
<keyword evidence="1" id="KW-0812">Transmembrane</keyword>
<keyword evidence="1" id="KW-1133">Transmembrane helix</keyword>
<keyword evidence="1" id="KW-0472">Membrane</keyword>
<sequence length="185" mass="21253">MRHTFRENFILLIKILLISFLCSVLFGVLLATNKITLDTELWPAIEWATEQLMSFINIQKLTYIGITYLFALVVNYLSKEIVDYQSKRTQVTREILVDELRCNTRAVIITMSNALSLTFKILVGLSVVLAVLTNFSVHEDGKALEFETLNILYQSSIFIILDCVLFIVQRFLLSFNDKNKNCLTS</sequence>
<dbReference type="RefSeq" id="WP_146612912.1">
    <property type="nucleotide sequence ID" value="NZ_CAWNWF010000013.1"/>
</dbReference>
<evidence type="ECO:0000256" key="1">
    <source>
        <dbReference type="SAM" id="Phobius"/>
    </source>
</evidence>
<proteinExistence type="predicted"/>
<reference evidence="2 3" key="1">
    <citation type="submission" date="2018-06" db="EMBL/GenBank/DDBJ databases">
        <title>Freshwater and sediment microbial communities from various areas in North America, analyzing microbe dynamics in response to fracking.</title>
        <authorList>
            <person name="Lamendella R."/>
        </authorList>
    </citation>
    <scope>NUCLEOTIDE SEQUENCE [LARGE SCALE GENOMIC DNA]</scope>
    <source>
        <strain evidence="2 3">17</strain>
    </source>
</reference>
<feature type="transmembrane region" description="Helical" evidence="1">
    <location>
        <begin position="12"/>
        <end position="32"/>
    </location>
</feature>
<feature type="transmembrane region" description="Helical" evidence="1">
    <location>
        <begin position="106"/>
        <end position="131"/>
    </location>
</feature>
<feature type="transmembrane region" description="Helical" evidence="1">
    <location>
        <begin position="61"/>
        <end position="78"/>
    </location>
</feature>
<dbReference type="EMBL" id="QLLM01000013">
    <property type="protein sequence ID" value="RAJ02098.1"/>
    <property type="molecule type" value="Genomic_DNA"/>
</dbReference>
<accession>A0AAX1PGX9</accession>
<gene>
    <name evidence="2" type="ORF">DEU50_11338</name>
</gene>
<comment type="caution">
    <text evidence="2">The sequence shown here is derived from an EMBL/GenBank/DDBJ whole genome shotgun (WGS) entry which is preliminary data.</text>
</comment>
<dbReference type="AlphaFoldDB" id="A0AAX1PGX9"/>
<feature type="transmembrane region" description="Helical" evidence="1">
    <location>
        <begin position="151"/>
        <end position="173"/>
    </location>
</feature>
<dbReference type="Proteomes" id="UP000249422">
    <property type="component" value="Unassembled WGS sequence"/>
</dbReference>
<evidence type="ECO:0000313" key="2">
    <source>
        <dbReference type="EMBL" id="RAJ02098.1"/>
    </source>
</evidence>